<dbReference type="InterPro" id="IPR034086">
    <property type="entry name" value="PMEI_plant"/>
</dbReference>
<dbReference type="Pfam" id="PF04043">
    <property type="entry name" value="PMEI"/>
    <property type="match status" value="1"/>
</dbReference>
<dbReference type="SMART" id="SM00856">
    <property type="entry name" value="PMEI"/>
    <property type="match status" value="1"/>
</dbReference>
<dbReference type="EMBL" id="HG994360">
    <property type="protein sequence ID" value="CAF2082174.1"/>
    <property type="molecule type" value="Genomic_DNA"/>
</dbReference>
<accession>A0A816S941</accession>
<dbReference type="SUPFAM" id="SSF101148">
    <property type="entry name" value="Plant invertase/pectin methylesterase inhibitor"/>
    <property type="match status" value="1"/>
</dbReference>
<sequence>MKLPRGFITILALYVFIHHMEALEVGGPTQELINSICTETVDYELCKEIIHKHLDTKTMNLFDLTHLIFRIATEHASDTYVFIGNILREHPDPEETTGLNTCLTAYTDETSTFLKVRHEFCQEDYERMIIDILSTRKILKRCRTDFQIPLNKKKLLIEKSRVMKILINMSAVSGYMVKNGNGYLLSSVVSEPCFFNDVDQVSNTLISSL</sequence>
<dbReference type="Proteomes" id="UP001295469">
    <property type="component" value="Chromosome A06"/>
</dbReference>
<evidence type="ECO:0000259" key="5">
    <source>
        <dbReference type="SMART" id="SM00856"/>
    </source>
</evidence>
<evidence type="ECO:0000256" key="2">
    <source>
        <dbReference type="ARBA" id="ARBA00023157"/>
    </source>
</evidence>
<dbReference type="PANTHER" id="PTHR36710">
    <property type="entry name" value="PECTINESTERASE INHIBITOR-LIKE"/>
    <property type="match status" value="1"/>
</dbReference>
<keyword evidence="1 4" id="KW-0732">Signal</keyword>
<comment type="similarity">
    <text evidence="3">Belongs to the PMEI family.</text>
</comment>
<proteinExistence type="inferred from homology"/>
<organism evidence="6">
    <name type="scientific">Brassica napus</name>
    <name type="common">Rape</name>
    <dbReference type="NCBI Taxonomy" id="3708"/>
    <lineage>
        <taxon>Eukaryota</taxon>
        <taxon>Viridiplantae</taxon>
        <taxon>Streptophyta</taxon>
        <taxon>Embryophyta</taxon>
        <taxon>Tracheophyta</taxon>
        <taxon>Spermatophyta</taxon>
        <taxon>Magnoliopsida</taxon>
        <taxon>eudicotyledons</taxon>
        <taxon>Gunneridae</taxon>
        <taxon>Pentapetalae</taxon>
        <taxon>rosids</taxon>
        <taxon>malvids</taxon>
        <taxon>Brassicales</taxon>
        <taxon>Brassicaceae</taxon>
        <taxon>Brassiceae</taxon>
        <taxon>Brassica</taxon>
    </lineage>
</organism>
<reference evidence="6" key="1">
    <citation type="submission" date="2021-01" db="EMBL/GenBank/DDBJ databases">
        <authorList>
            <consortium name="Genoscope - CEA"/>
            <person name="William W."/>
        </authorList>
    </citation>
    <scope>NUCLEOTIDE SEQUENCE</scope>
</reference>
<keyword evidence="2" id="KW-1015">Disulfide bond</keyword>
<dbReference type="InterPro" id="IPR035513">
    <property type="entry name" value="Invertase/methylesterase_inhib"/>
</dbReference>
<gene>
    <name evidence="6" type="ORF">DARMORV10_A06P06100.1</name>
</gene>
<dbReference type="NCBIfam" id="TIGR01614">
    <property type="entry name" value="PME_inhib"/>
    <property type="match status" value="1"/>
</dbReference>
<dbReference type="GO" id="GO:0046910">
    <property type="term" value="F:pectinesterase inhibitor activity"/>
    <property type="evidence" value="ECO:0007669"/>
    <property type="project" value="InterPro"/>
</dbReference>
<evidence type="ECO:0000256" key="1">
    <source>
        <dbReference type="ARBA" id="ARBA00022729"/>
    </source>
</evidence>
<dbReference type="InterPro" id="IPR006501">
    <property type="entry name" value="Pectinesterase_inhib_dom"/>
</dbReference>
<dbReference type="CDD" id="cd15797">
    <property type="entry name" value="PMEI"/>
    <property type="match status" value="1"/>
</dbReference>
<feature type="signal peptide" evidence="4">
    <location>
        <begin position="1"/>
        <end position="22"/>
    </location>
</feature>
<dbReference type="OMA" id="DYERMII"/>
<dbReference type="Gene3D" id="1.20.140.40">
    <property type="entry name" value="Invertase/pectin methylesterase inhibitor family protein"/>
    <property type="match status" value="1"/>
</dbReference>
<name>A0A816S941_BRANA</name>
<dbReference type="InterPro" id="IPR052421">
    <property type="entry name" value="PCW_Enzyme_Inhibitor"/>
</dbReference>
<evidence type="ECO:0000256" key="3">
    <source>
        <dbReference type="ARBA" id="ARBA00038471"/>
    </source>
</evidence>
<feature type="chain" id="PRO_5032695846" evidence="4">
    <location>
        <begin position="23"/>
        <end position="209"/>
    </location>
</feature>
<evidence type="ECO:0000313" key="6">
    <source>
        <dbReference type="EMBL" id="CAF2082174.1"/>
    </source>
</evidence>
<protein>
    <submittedName>
        <fullName evidence="6">(rape) hypothetical protein</fullName>
    </submittedName>
</protein>
<dbReference type="Gramene" id="CDX93506">
    <property type="protein sequence ID" value="CDX93506"/>
    <property type="gene ID" value="GSBRNA2T00156176001"/>
</dbReference>
<dbReference type="AlphaFoldDB" id="A0A816S941"/>
<evidence type="ECO:0000256" key="4">
    <source>
        <dbReference type="SAM" id="SignalP"/>
    </source>
</evidence>
<dbReference type="PANTHER" id="PTHR36710:SF1">
    <property type="entry name" value="F14J9.2 PROTEIN"/>
    <property type="match status" value="1"/>
</dbReference>
<feature type="domain" description="Pectinesterase inhibitor" evidence="5">
    <location>
        <begin position="28"/>
        <end position="173"/>
    </location>
</feature>